<feature type="transmembrane region" description="Helical" evidence="7">
    <location>
        <begin position="138"/>
        <end position="160"/>
    </location>
</feature>
<proteinExistence type="inferred from homology"/>
<evidence type="ECO:0000256" key="2">
    <source>
        <dbReference type="ARBA" id="ARBA00006939"/>
    </source>
</evidence>
<comment type="caution">
    <text evidence="8">The sequence shown here is derived from an EMBL/GenBank/DDBJ whole genome shotgun (WGS) entry which is preliminary data.</text>
</comment>
<dbReference type="AlphaFoldDB" id="A0A267DHS2"/>
<evidence type="ECO:0000313" key="8">
    <source>
        <dbReference type="EMBL" id="PAA48860.1"/>
    </source>
</evidence>
<protein>
    <submittedName>
        <fullName evidence="8">Uncharacterized protein</fullName>
    </submittedName>
</protein>
<dbReference type="PANTHER" id="PTHR12191">
    <property type="entry name" value="SOLUTE CARRIER FAMILY 39"/>
    <property type="match status" value="1"/>
</dbReference>
<dbReference type="PANTHER" id="PTHR12191:SF37">
    <property type="entry name" value="ZINC TRANSPORTER FOI"/>
    <property type="match status" value="1"/>
</dbReference>
<evidence type="ECO:0000256" key="6">
    <source>
        <dbReference type="SAM" id="MobiDB-lite"/>
    </source>
</evidence>
<dbReference type="GO" id="GO:0071578">
    <property type="term" value="P:zinc ion import across plasma membrane"/>
    <property type="evidence" value="ECO:0007669"/>
    <property type="project" value="TreeGrafter"/>
</dbReference>
<keyword evidence="4 7" id="KW-1133">Transmembrane helix</keyword>
<dbReference type="GO" id="GO:0005385">
    <property type="term" value="F:zinc ion transmembrane transporter activity"/>
    <property type="evidence" value="ECO:0007669"/>
    <property type="project" value="TreeGrafter"/>
</dbReference>
<dbReference type="EMBL" id="NIVC01004034">
    <property type="protein sequence ID" value="PAA48860.1"/>
    <property type="molecule type" value="Genomic_DNA"/>
</dbReference>
<feature type="transmembrane region" description="Helical" evidence="7">
    <location>
        <begin position="167"/>
        <end position="192"/>
    </location>
</feature>
<dbReference type="InterPro" id="IPR003689">
    <property type="entry name" value="ZIP"/>
</dbReference>
<comment type="subcellular location">
    <subcellularLocation>
        <location evidence="1">Membrane</location>
        <topology evidence="1">Multi-pass membrane protein</topology>
    </subcellularLocation>
</comment>
<keyword evidence="9" id="KW-1185">Reference proteome</keyword>
<organism evidence="8 9">
    <name type="scientific">Macrostomum lignano</name>
    <dbReference type="NCBI Taxonomy" id="282301"/>
    <lineage>
        <taxon>Eukaryota</taxon>
        <taxon>Metazoa</taxon>
        <taxon>Spiralia</taxon>
        <taxon>Lophotrochozoa</taxon>
        <taxon>Platyhelminthes</taxon>
        <taxon>Rhabditophora</taxon>
        <taxon>Macrostomorpha</taxon>
        <taxon>Macrostomida</taxon>
        <taxon>Macrostomidae</taxon>
        <taxon>Macrostomum</taxon>
    </lineage>
</organism>
<comment type="similarity">
    <text evidence="2">Belongs to the ZIP transporter (TC 2.A.5) family.</text>
</comment>
<gene>
    <name evidence="8" type="ORF">BOX15_Mlig032487g2</name>
</gene>
<feature type="region of interest" description="Disordered" evidence="6">
    <location>
        <begin position="284"/>
        <end position="334"/>
    </location>
</feature>
<dbReference type="Pfam" id="PF02535">
    <property type="entry name" value="Zip"/>
    <property type="match status" value="1"/>
</dbReference>
<dbReference type="GO" id="GO:0030003">
    <property type="term" value="P:intracellular monoatomic cation homeostasis"/>
    <property type="evidence" value="ECO:0007669"/>
    <property type="project" value="TreeGrafter"/>
</dbReference>
<evidence type="ECO:0000256" key="3">
    <source>
        <dbReference type="ARBA" id="ARBA00022692"/>
    </source>
</evidence>
<dbReference type="OrthoDB" id="200954at2759"/>
<dbReference type="GO" id="GO:0005886">
    <property type="term" value="C:plasma membrane"/>
    <property type="evidence" value="ECO:0007669"/>
    <property type="project" value="TreeGrafter"/>
</dbReference>
<accession>A0A267DHS2</accession>
<feature type="transmembrane region" description="Helical" evidence="7">
    <location>
        <begin position="510"/>
        <end position="531"/>
    </location>
</feature>
<name>A0A267DHS2_9PLAT</name>
<evidence type="ECO:0000256" key="5">
    <source>
        <dbReference type="ARBA" id="ARBA00023136"/>
    </source>
</evidence>
<sequence length="539" mass="56352">MSNSGEAARISALAADFIRLYGRSGIAYGRNVTDFLAGISMSPGLLSKAAAAGAQLECPSQPSSLMPLAWTPHNASHLVATLLAGIQTPACYDGRLPTSGLSAGAPLPGFELGNGFGGGHGGGHGDGHSHGAPSPAQVWGFGLLFVTLINLCALVGISFLPCIGRRLFNLLMAFMTALAVSSLTATALLVLLPECLQLEFIHEEVNKENSSLIHHHHDHDHHDHHDHHAFHGSAHTSWEDFLSEHPWYLWRCCTVFGGIYMFFLIERLLKELIRMKGGGSFGHGHSHALPEPQLQQEDSSTALASYKSARVSPAPPVDAESPRQKEAPPSGEPAAYGAATVLPVEVAVDGAGCCSDGAAAGSGSGSNAGSVATRLVKVQPVAWMILLGDALHNFVDGLSIGVAFSRSTLSGVSISLAVLCEELPHELGDFAILLSAGMSMPMALLCNFLSACTCYLGFALGVALGETDASVWIFAIASGMFLYIGLVDMLPAVSSSLEQPEALQSGRAKLFALQNLGLLVGFVAILMLAVYGGNISLGE</sequence>
<dbReference type="GO" id="GO:0140410">
    <property type="term" value="F:monoatomic cation:bicarbonate symporter activity"/>
    <property type="evidence" value="ECO:0007669"/>
    <property type="project" value="TreeGrafter"/>
</dbReference>
<feature type="transmembrane region" description="Helical" evidence="7">
    <location>
        <begin position="442"/>
        <end position="465"/>
    </location>
</feature>
<reference evidence="8 9" key="1">
    <citation type="submission" date="2017-06" db="EMBL/GenBank/DDBJ databases">
        <title>A platform for efficient transgenesis in Macrostomum lignano, a flatworm model organism for stem cell research.</title>
        <authorList>
            <person name="Berezikov E."/>
        </authorList>
    </citation>
    <scope>NUCLEOTIDE SEQUENCE [LARGE SCALE GENOMIC DNA]</scope>
    <source>
        <strain evidence="8">DV1</strain>
        <tissue evidence="8">Whole organism</tissue>
    </source>
</reference>
<feature type="compositionally biased region" description="Polar residues" evidence="6">
    <location>
        <begin position="293"/>
        <end position="303"/>
    </location>
</feature>
<dbReference type="Proteomes" id="UP000215902">
    <property type="component" value="Unassembled WGS sequence"/>
</dbReference>
<dbReference type="InterPro" id="IPR050799">
    <property type="entry name" value="ZIP_Transporter"/>
</dbReference>
<evidence type="ECO:0000313" key="9">
    <source>
        <dbReference type="Proteomes" id="UP000215902"/>
    </source>
</evidence>
<evidence type="ECO:0000256" key="1">
    <source>
        <dbReference type="ARBA" id="ARBA00004141"/>
    </source>
</evidence>
<keyword evidence="5 7" id="KW-0472">Membrane</keyword>
<feature type="transmembrane region" description="Helical" evidence="7">
    <location>
        <begin position="471"/>
        <end position="490"/>
    </location>
</feature>
<evidence type="ECO:0000256" key="7">
    <source>
        <dbReference type="SAM" id="Phobius"/>
    </source>
</evidence>
<feature type="transmembrane region" description="Helical" evidence="7">
    <location>
        <begin position="247"/>
        <end position="265"/>
    </location>
</feature>
<keyword evidence="3 7" id="KW-0812">Transmembrane</keyword>
<evidence type="ECO:0000256" key="4">
    <source>
        <dbReference type="ARBA" id="ARBA00022989"/>
    </source>
</evidence>